<keyword evidence="9" id="KW-1185">Reference proteome</keyword>
<proteinExistence type="inferred from homology"/>
<evidence type="ECO:0000313" key="9">
    <source>
        <dbReference type="Proteomes" id="UP001606301"/>
    </source>
</evidence>
<dbReference type="InterPro" id="IPR051473">
    <property type="entry name" value="P2Ox-like"/>
</dbReference>
<evidence type="ECO:0000256" key="2">
    <source>
        <dbReference type="ARBA" id="ARBA00010790"/>
    </source>
</evidence>
<dbReference type="RefSeq" id="WP_394398209.1">
    <property type="nucleotide sequence ID" value="NZ_JBIGHW010000006.1"/>
</dbReference>
<organism evidence="8 9">
    <name type="scientific">Pelomonas margarita</name>
    <dbReference type="NCBI Taxonomy" id="3299031"/>
    <lineage>
        <taxon>Bacteria</taxon>
        <taxon>Pseudomonadati</taxon>
        <taxon>Pseudomonadota</taxon>
        <taxon>Betaproteobacteria</taxon>
        <taxon>Burkholderiales</taxon>
        <taxon>Sphaerotilaceae</taxon>
        <taxon>Roseateles</taxon>
    </lineage>
</organism>
<dbReference type="SUPFAM" id="SSF51905">
    <property type="entry name" value="FAD/NAD(P)-binding domain"/>
    <property type="match status" value="1"/>
</dbReference>
<dbReference type="Gene3D" id="3.40.50.720">
    <property type="entry name" value="NAD(P)-binding Rossmann-like Domain"/>
    <property type="match status" value="1"/>
</dbReference>
<dbReference type="Pfam" id="PF05199">
    <property type="entry name" value="GMC_oxred_C"/>
    <property type="match status" value="1"/>
</dbReference>
<dbReference type="Gene3D" id="3.50.50.60">
    <property type="entry name" value="FAD/NAD(P)-binding domain"/>
    <property type="match status" value="2"/>
</dbReference>
<dbReference type="InterPro" id="IPR036291">
    <property type="entry name" value="NAD(P)-bd_dom_sf"/>
</dbReference>
<evidence type="ECO:0000256" key="4">
    <source>
        <dbReference type="ARBA" id="ARBA00022827"/>
    </source>
</evidence>
<dbReference type="InterPro" id="IPR001509">
    <property type="entry name" value="Epimerase_deHydtase"/>
</dbReference>
<name>A0ABW7FK39_9BURK</name>
<evidence type="ECO:0000259" key="7">
    <source>
        <dbReference type="Pfam" id="PF05199"/>
    </source>
</evidence>
<sequence length="841" mass="91132">MKQLSFETINGDRSIVIIGSGMGGGTLAVLLARAGYHPVVIEAGDEREWSIADEPATGRPFGIAKNRAIEIGGGTNLWHGVTAPLDEEDFQDSRPERHPGWPITRDTLVPYWAAAATFLGFREPTRLELGHWPAELSAHATDLGVDFTRVTPKLFRVLHKPTRLKPILLELERKRQLTLLRGCRARRLEWSQDGTLAEAVIVNRGGELHRLVASQIVIAAGALESPVVLLNSPGGEPGGRYNRMGHVGRYLGDHPMAFVGKVRVQQPRRAPLYSDMSDGMGNRVRIGLRPKDIPTFGNSNLYLRPSFGERSNDVEDKILLSMVALRRPSSVRIKDLATILAHPRVAYRAVANRFALPVRYRHADLFFVTEQGSERISRVQLRAAPAADGLREGGYHWHVPDGDLRRLDVMFKEVIAPSLQTGGLTLTAAPTIEHWREHFTSAAHHLGTMRMSATGENGVVSSDLRLHAANNVWVCDGSVFPSVGNANPSLTICALAHRLFDHLQPLLRATDTRTDVQAIVDTPGGLPRALLTGATGFIGRTIAKRAAGRLSVLSGVRADAPARQAPGRVRIDYADERSVSAAVADCDVVIHAAYDPNQPMREGEFAGRLVDAGMRAGIRSFVFFGTYSTYDSLRDRVDEASPNSSLRLPYIVGKQGLESSLRTLSEKYPEAKILMLQPTIVTGAGGSWNRFFDHAAESLAVVLPHGGAAPLNAVDVDVVAEAAVRAALGTTGLSAGFHKFLLNGSAASSWADRIAASAKAQPPRIARAGRGLLAESLVMNLLLCLKYTGGRRWHYPRLGVAPQSDGKMPAQALTLRGLDRLTVAGWAVVDAAAARRAGLID</sequence>
<accession>A0ABW7FK39</accession>
<dbReference type="SUPFAM" id="SSF51735">
    <property type="entry name" value="NAD(P)-binding Rossmann-fold domains"/>
    <property type="match status" value="1"/>
</dbReference>
<comment type="cofactor">
    <cofactor evidence="1">
        <name>FAD</name>
        <dbReference type="ChEBI" id="CHEBI:57692"/>
    </cofactor>
</comment>
<keyword evidence="5" id="KW-0560">Oxidoreductase</keyword>
<reference evidence="8 9" key="1">
    <citation type="submission" date="2024-08" db="EMBL/GenBank/DDBJ databases">
        <authorList>
            <person name="Lu H."/>
        </authorList>
    </citation>
    <scope>NUCLEOTIDE SEQUENCE [LARGE SCALE GENOMIC DNA]</scope>
    <source>
        <strain evidence="8 9">LKC17W</strain>
    </source>
</reference>
<keyword evidence="3" id="KW-0285">Flavoprotein</keyword>
<gene>
    <name evidence="8" type="ORF">ACG0Z3_13555</name>
</gene>
<keyword evidence="4" id="KW-0274">FAD</keyword>
<dbReference type="PANTHER" id="PTHR42784">
    <property type="entry name" value="PYRANOSE 2-OXIDASE"/>
    <property type="match status" value="1"/>
</dbReference>
<protein>
    <submittedName>
        <fullName evidence="8">GMC oxidoreductase</fullName>
    </submittedName>
</protein>
<evidence type="ECO:0000256" key="1">
    <source>
        <dbReference type="ARBA" id="ARBA00001974"/>
    </source>
</evidence>
<evidence type="ECO:0000256" key="3">
    <source>
        <dbReference type="ARBA" id="ARBA00022630"/>
    </source>
</evidence>
<dbReference type="Pfam" id="PF01370">
    <property type="entry name" value="Epimerase"/>
    <property type="match status" value="1"/>
</dbReference>
<dbReference type="EMBL" id="JBIGHW010000006">
    <property type="protein sequence ID" value="MFG6441708.1"/>
    <property type="molecule type" value="Genomic_DNA"/>
</dbReference>
<evidence type="ECO:0000259" key="6">
    <source>
        <dbReference type="Pfam" id="PF01370"/>
    </source>
</evidence>
<dbReference type="PANTHER" id="PTHR42784:SF1">
    <property type="entry name" value="PYRANOSE 2-OXIDASE"/>
    <property type="match status" value="1"/>
</dbReference>
<dbReference type="InterPro" id="IPR007867">
    <property type="entry name" value="GMC_OxRtase_C"/>
</dbReference>
<dbReference type="InterPro" id="IPR036188">
    <property type="entry name" value="FAD/NAD-bd_sf"/>
</dbReference>
<feature type="domain" description="NAD-dependent epimerase/dehydratase" evidence="6">
    <location>
        <begin position="529"/>
        <end position="726"/>
    </location>
</feature>
<evidence type="ECO:0000313" key="8">
    <source>
        <dbReference type="EMBL" id="MFG6441708.1"/>
    </source>
</evidence>
<feature type="domain" description="Glucose-methanol-choline oxidoreductase C-terminal" evidence="7">
    <location>
        <begin position="430"/>
        <end position="496"/>
    </location>
</feature>
<comment type="caution">
    <text evidence="8">The sequence shown here is derived from an EMBL/GenBank/DDBJ whole genome shotgun (WGS) entry which is preliminary data.</text>
</comment>
<evidence type="ECO:0000256" key="5">
    <source>
        <dbReference type="ARBA" id="ARBA00023002"/>
    </source>
</evidence>
<comment type="similarity">
    <text evidence="2">Belongs to the GMC oxidoreductase family.</text>
</comment>
<dbReference type="Proteomes" id="UP001606301">
    <property type="component" value="Unassembled WGS sequence"/>
</dbReference>